<evidence type="ECO:0000313" key="7">
    <source>
        <dbReference type="Proteomes" id="UP001359485"/>
    </source>
</evidence>
<feature type="compositionally biased region" description="Basic and acidic residues" evidence="4">
    <location>
        <begin position="183"/>
        <end position="199"/>
    </location>
</feature>
<gene>
    <name evidence="6" type="ORF">RUM44_008677</name>
</gene>
<dbReference type="InterPro" id="IPR036236">
    <property type="entry name" value="Znf_C2H2_sf"/>
</dbReference>
<keyword evidence="2" id="KW-0863">Zinc-finger</keyword>
<keyword evidence="3" id="KW-0862">Zinc</keyword>
<reference evidence="6 7" key="1">
    <citation type="submission" date="2023-09" db="EMBL/GenBank/DDBJ databases">
        <title>Genomes of two closely related lineages of the louse Polyplax serrata with different host specificities.</title>
        <authorList>
            <person name="Martinu J."/>
            <person name="Tarabai H."/>
            <person name="Stefka J."/>
            <person name="Hypsa V."/>
        </authorList>
    </citation>
    <scope>NUCLEOTIDE SEQUENCE [LARGE SCALE GENOMIC DNA]</scope>
    <source>
        <strain evidence="6">98ZLc_SE</strain>
    </source>
</reference>
<dbReference type="Pfam" id="PF05253">
    <property type="entry name" value="zf-U11-48K"/>
    <property type="match status" value="1"/>
</dbReference>
<evidence type="ECO:0000259" key="5">
    <source>
        <dbReference type="PROSITE" id="PS51800"/>
    </source>
</evidence>
<evidence type="ECO:0000256" key="4">
    <source>
        <dbReference type="SAM" id="MobiDB-lite"/>
    </source>
</evidence>
<dbReference type="EMBL" id="JAWJWF010000002">
    <property type="protein sequence ID" value="KAK6638248.1"/>
    <property type="molecule type" value="Genomic_DNA"/>
</dbReference>
<evidence type="ECO:0000256" key="3">
    <source>
        <dbReference type="ARBA" id="ARBA00022833"/>
    </source>
</evidence>
<dbReference type="SUPFAM" id="SSF57667">
    <property type="entry name" value="beta-beta-alpha zinc fingers"/>
    <property type="match status" value="1"/>
</dbReference>
<keyword evidence="1" id="KW-0479">Metal-binding</keyword>
<protein>
    <recommendedName>
        <fullName evidence="5">CHHC U11-48K-type domain-containing protein</fullName>
    </recommendedName>
</protein>
<accession>A0ABR1BDT2</accession>
<evidence type="ECO:0000256" key="2">
    <source>
        <dbReference type="ARBA" id="ARBA00022771"/>
    </source>
</evidence>
<organism evidence="6 7">
    <name type="scientific">Polyplax serrata</name>
    <name type="common">Common mouse louse</name>
    <dbReference type="NCBI Taxonomy" id="468196"/>
    <lineage>
        <taxon>Eukaryota</taxon>
        <taxon>Metazoa</taxon>
        <taxon>Ecdysozoa</taxon>
        <taxon>Arthropoda</taxon>
        <taxon>Hexapoda</taxon>
        <taxon>Insecta</taxon>
        <taxon>Pterygota</taxon>
        <taxon>Neoptera</taxon>
        <taxon>Paraneoptera</taxon>
        <taxon>Psocodea</taxon>
        <taxon>Troctomorpha</taxon>
        <taxon>Phthiraptera</taxon>
        <taxon>Anoplura</taxon>
        <taxon>Polyplacidae</taxon>
        <taxon>Polyplax</taxon>
    </lineage>
</organism>
<feature type="domain" description="CHHC U11-48K-type" evidence="5">
    <location>
        <begin position="1"/>
        <end position="27"/>
    </location>
</feature>
<dbReference type="Proteomes" id="UP001359485">
    <property type="component" value="Unassembled WGS sequence"/>
</dbReference>
<evidence type="ECO:0000313" key="6">
    <source>
        <dbReference type="EMBL" id="KAK6638248.1"/>
    </source>
</evidence>
<sequence length="250" mass="29006">MICPYNPSHMVRKSRYQLHVIKCKQKYSENSNLKPCFYNYTHKIRRDDLSNHHAACSSKCCMVANDQGTVQGDDFCARGNSLEEVELKHYPLSVKLLRKYYEREGFVQNNSNAPSATGNDNFMDNRLSEELECPPRVDLKENYWESVAERLETTKNQKDIINGKEHSKFIKLLNRFSSYKEEEKQTHSDFKPNNKENRSFSKSTDTDDFESYLNGIQDKDSSKGCILLLNMHDTLPLESADIDEFGFVIS</sequence>
<proteinExistence type="predicted"/>
<keyword evidence="7" id="KW-1185">Reference proteome</keyword>
<dbReference type="PROSITE" id="PS51800">
    <property type="entry name" value="ZF_CHHC_U11_48K"/>
    <property type="match status" value="1"/>
</dbReference>
<comment type="caution">
    <text evidence="6">The sequence shown here is derived from an EMBL/GenBank/DDBJ whole genome shotgun (WGS) entry which is preliminary data.</text>
</comment>
<evidence type="ECO:0000256" key="1">
    <source>
        <dbReference type="ARBA" id="ARBA00022723"/>
    </source>
</evidence>
<name>A0ABR1BDT2_POLSC</name>
<feature type="region of interest" description="Disordered" evidence="4">
    <location>
        <begin position="183"/>
        <end position="206"/>
    </location>
</feature>
<dbReference type="InterPro" id="IPR022776">
    <property type="entry name" value="TRM13/UPF0224_CHHC_Znf_dom"/>
</dbReference>